<reference evidence="1 2" key="2">
    <citation type="submission" date="2014-09" db="EMBL/GenBank/DDBJ databases">
        <authorList>
            <consortium name="NBRP consortium"/>
            <person name="Sawabe T."/>
            <person name="Meirelles P."/>
            <person name="Nakanishi M."/>
            <person name="Sayaka M."/>
            <person name="Hattori M."/>
            <person name="Ohkuma M."/>
        </authorList>
    </citation>
    <scope>NUCLEOTIDE SEQUENCE [LARGE SCALE GENOMIC DNA]</scope>
    <source>
        <strain evidence="2">JCM19235</strain>
    </source>
</reference>
<evidence type="ECO:0000313" key="1">
    <source>
        <dbReference type="EMBL" id="GAL17675.1"/>
    </source>
</evidence>
<evidence type="ECO:0000313" key="2">
    <source>
        <dbReference type="Proteomes" id="UP000029228"/>
    </source>
</evidence>
<organism evidence="1 2">
    <name type="scientific">Vibrio maritimus</name>
    <dbReference type="NCBI Taxonomy" id="990268"/>
    <lineage>
        <taxon>Bacteria</taxon>
        <taxon>Pseudomonadati</taxon>
        <taxon>Pseudomonadota</taxon>
        <taxon>Gammaproteobacteria</taxon>
        <taxon>Vibrionales</taxon>
        <taxon>Vibrionaceae</taxon>
        <taxon>Vibrio</taxon>
    </lineage>
</organism>
<accession>A0A090RQH6</accession>
<sequence length="78" mass="8718">MGLIAKAQSSKLDKVFDMLEWIMTDKKEPISDVEKQRQELMARLKGAQSQMKSSSSDKASSSGFLDVMIKSTGTFEKQ</sequence>
<reference evidence="1 2" key="1">
    <citation type="submission" date="2014-09" db="EMBL/GenBank/DDBJ databases">
        <title>Vibrio maritimus JCM 19235. (C45) whole genome shotgun sequence.</title>
        <authorList>
            <person name="Sawabe T."/>
            <person name="Meirelles P."/>
            <person name="Nakanishi M."/>
            <person name="Sayaka M."/>
            <person name="Hattori M."/>
            <person name="Ohkuma M."/>
        </authorList>
    </citation>
    <scope>NUCLEOTIDE SEQUENCE [LARGE SCALE GENOMIC DNA]</scope>
    <source>
        <strain evidence="2">JCM19235</strain>
    </source>
</reference>
<proteinExistence type="predicted"/>
<name>A0A090RQH6_9VIBR</name>
<dbReference type="Proteomes" id="UP000029228">
    <property type="component" value="Unassembled WGS sequence"/>
</dbReference>
<comment type="caution">
    <text evidence="1">The sequence shown here is derived from an EMBL/GenBank/DDBJ whole genome shotgun (WGS) entry which is preliminary data.</text>
</comment>
<protein>
    <submittedName>
        <fullName evidence="1">Uncharacterized protein</fullName>
    </submittedName>
</protein>
<keyword evidence="2" id="KW-1185">Reference proteome</keyword>
<gene>
    <name evidence="1" type="ORF">JCM19235_6228</name>
</gene>
<dbReference type="EMBL" id="BBMR01000002">
    <property type="protein sequence ID" value="GAL17675.1"/>
    <property type="molecule type" value="Genomic_DNA"/>
</dbReference>
<dbReference type="AlphaFoldDB" id="A0A090RQH6"/>